<dbReference type="PANTHER" id="PTHR39327:SF1">
    <property type="entry name" value="BLR5470 PROTEIN"/>
    <property type="match status" value="1"/>
</dbReference>
<accession>A0A8J8TFC0</accession>
<reference evidence="1" key="1">
    <citation type="submission" date="2016-03" db="EMBL/GenBank/DDBJ databases">
        <authorList>
            <person name="Borrel G."/>
            <person name="Mccann A."/>
            <person name="O'Toole P.W."/>
        </authorList>
    </citation>
    <scope>NUCLEOTIDE SEQUENCE</scope>
    <source>
        <strain evidence="1">183</strain>
    </source>
</reference>
<evidence type="ECO:0000313" key="1">
    <source>
        <dbReference type="EMBL" id="TQS84768.1"/>
    </source>
</evidence>
<protein>
    <recommendedName>
        <fullName evidence="3">Transglutaminase-like domain-containing protein</fullName>
    </recommendedName>
</protein>
<dbReference type="Gene3D" id="3.10.620.30">
    <property type="match status" value="1"/>
</dbReference>
<gene>
    <name evidence="1" type="ORF">A3207_01685</name>
</gene>
<comment type="caution">
    <text evidence="1">The sequence shown here is derived from an EMBL/GenBank/DDBJ whole genome shotgun (WGS) entry which is preliminary data.</text>
</comment>
<name>A0A8J8TFC0_9ARCH</name>
<organism evidence="1 2">
    <name type="scientific">Candidatus Methanomassiliicoccus intestinalis</name>
    <dbReference type="NCBI Taxonomy" id="1406512"/>
    <lineage>
        <taxon>Archaea</taxon>
        <taxon>Methanobacteriati</taxon>
        <taxon>Thermoplasmatota</taxon>
        <taxon>Thermoplasmata</taxon>
        <taxon>Methanomassiliicoccales</taxon>
        <taxon>Methanomassiliicoccaceae</taxon>
        <taxon>Methanomassiliicoccus</taxon>
    </lineage>
</organism>
<dbReference type="Proteomes" id="UP000752814">
    <property type="component" value="Unassembled WGS sequence"/>
</dbReference>
<dbReference type="InterPro" id="IPR010319">
    <property type="entry name" value="Transglutaminase-like_Cys_pept"/>
</dbReference>
<sequence length="251" mass="28379">MLEGKKYCKYMPMRALAAIFTVIILAASILAPFTYIVNGNHFVLRFDVEDIEKEYEVSYGGQVYTIEVTIPGDLYYSYADKSRLRASNGWMDYAAYVVVDDVVQDIADKLKIIAETIDKDSDYVLASLILDFVHQTTYKRDDTINGIEIEYPKTPVETLVERGDCEDLSALYTSIALAAGLDSIMFMFPDNPGHMAAGVHLEDNRGLKPFYTYDGVDYYFCETTSSAKHLGERTYWNRISGMEVISDFPNA</sequence>
<dbReference type="AlphaFoldDB" id="A0A8J8TFC0"/>
<dbReference type="PANTHER" id="PTHR39327">
    <property type="match status" value="1"/>
</dbReference>
<proteinExistence type="predicted"/>
<evidence type="ECO:0000313" key="2">
    <source>
        <dbReference type="Proteomes" id="UP000752814"/>
    </source>
</evidence>
<dbReference type="EMBL" id="LVVT01000001">
    <property type="protein sequence ID" value="TQS84768.1"/>
    <property type="molecule type" value="Genomic_DNA"/>
</dbReference>
<evidence type="ECO:0008006" key="3">
    <source>
        <dbReference type="Google" id="ProtNLM"/>
    </source>
</evidence>